<evidence type="ECO:0000259" key="2">
    <source>
        <dbReference type="Pfam" id="PF01321"/>
    </source>
</evidence>
<comment type="caution">
    <text evidence="3">The sequence shown here is derived from an EMBL/GenBank/DDBJ whole genome shotgun (WGS) entry which is preliminary data.</text>
</comment>
<gene>
    <name evidence="3" type="ORF">Q604_UNBC11515G0001</name>
</gene>
<dbReference type="InterPro" id="IPR000587">
    <property type="entry name" value="Creatinase_N"/>
</dbReference>
<evidence type="ECO:0000256" key="1">
    <source>
        <dbReference type="ARBA" id="ARBA00023211"/>
    </source>
</evidence>
<keyword evidence="1" id="KW-0464">Manganese</keyword>
<dbReference type="Pfam" id="PF01321">
    <property type="entry name" value="Creatinase_N"/>
    <property type="match status" value="1"/>
</dbReference>
<dbReference type="SUPFAM" id="SSF55920">
    <property type="entry name" value="Creatinase/aminopeptidase"/>
    <property type="match status" value="1"/>
</dbReference>
<dbReference type="InterPro" id="IPR036005">
    <property type="entry name" value="Creatinase/aminopeptidase-like"/>
</dbReference>
<dbReference type="InterPro" id="IPR050659">
    <property type="entry name" value="Peptidase_M24B"/>
</dbReference>
<dbReference type="AlphaFoldDB" id="W1XX74"/>
<sequence>EVERATSTVSFPVVGYVDSENPWKKIQNALPQLDFKRVAVEFDNLILTKYHGLKTVFESADFENLTPLIQRMRLIKSADEVQKMMVAGVYADKSVKVGFDNISLDNTETDIIAQIDFAMKREGYEM</sequence>
<dbReference type="InterPro" id="IPR029149">
    <property type="entry name" value="Creatin/AminoP/Spt16_N"/>
</dbReference>
<evidence type="ECO:0000313" key="3">
    <source>
        <dbReference type="EMBL" id="ETJ34050.1"/>
    </source>
</evidence>
<feature type="non-terminal residue" evidence="3">
    <location>
        <position position="1"/>
    </location>
</feature>
<protein>
    <submittedName>
        <fullName evidence="3">Proline dipeptidase PepQ</fullName>
    </submittedName>
</protein>
<accession>W1XX74</accession>
<name>W1XX74_9ZZZZ</name>
<feature type="non-terminal residue" evidence="3">
    <location>
        <position position="126"/>
    </location>
</feature>
<dbReference type="Gene3D" id="3.40.350.10">
    <property type="entry name" value="Creatinase/prolidase N-terminal domain"/>
    <property type="match status" value="1"/>
</dbReference>
<feature type="domain" description="Creatinase N-terminal" evidence="2">
    <location>
        <begin position="7"/>
        <end position="75"/>
    </location>
</feature>
<proteinExistence type="predicted"/>
<reference evidence="3" key="1">
    <citation type="submission" date="2013-12" db="EMBL/GenBank/DDBJ databases">
        <title>A Varibaculum cambriense genome reconstructed from a premature infant gut community with otherwise low bacterial novelty that shifts toward anaerobic metabolism during the third week of life.</title>
        <authorList>
            <person name="Brown C.T."/>
            <person name="Sharon I."/>
            <person name="Thomas B.C."/>
            <person name="Castelle C.J."/>
            <person name="Morowitz M.J."/>
            <person name="Banfield J.F."/>
        </authorList>
    </citation>
    <scope>NUCLEOTIDE SEQUENCE</scope>
</reference>
<dbReference type="PANTHER" id="PTHR46112">
    <property type="entry name" value="AMINOPEPTIDASE"/>
    <property type="match status" value="1"/>
</dbReference>
<dbReference type="EMBL" id="AZMM01011515">
    <property type="protein sequence ID" value="ETJ34050.1"/>
    <property type="molecule type" value="Genomic_DNA"/>
</dbReference>
<organism evidence="3">
    <name type="scientific">human gut metagenome</name>
    <dbReference type="NCBI Taxonomy" id="408170"/>
    <lineage>
        <taxon>unclassified sequences</taxon>
        <taxon>metagenomes</taxon>
        <taxon>organismal metagenomes</taxon>
    </lineage>
</organism>
<dbReference type="PANTHER" id="PTHR46112:SF10">
    <property type="entry name" value="DIPEPTIDASE YKVY-RELATED"/>
    <property type="match status" value="1"/>
</dbReference>